<dbReference type="PRINTS" id="PR00411">
    <property type="entry name" value="PNDRDTASEI"/>
</dbReference>
<proteinExistence type="predicted"/>
<feature type="domain" description="FAD-binding" evidence="4">
    <location>
        <begin position="40"/>
        <end position="393"/>
    </location>
</feature>
<dbReference type="AlphaFoldDB" id="A0A6J6EX18"/>
<evidence type="ECO:0000256" key="3">
    <source>
        <dbReference type="SAM" id="MobiDB-lite"/>
    </source>
</evidence>
<dbReference type="EMBL" id="CAEZSR010000154">
    <property type="protein sequence ID" value="CAB4581101.1"/>
    <property type="molecule type" value="Genomic_DNA"/>
</dbReference>
<keyword evidence="2" id="KW-0503">Monooxygenase</keyword>
<dbReference type="PANTHER" id="PTHR13789">
    <property type="entry name" value="MONOOXYGENASE"/>
    <property type="match status" value="1"/>
</dbReference>
<dbReference type="GO" id="GO:0004497">
    <property type="term" value="F:monooxygenase activity"/>
    <property type="evidence" value="ECO:0007669"/>
    <property type="project" value="UniProtKB-KW"/>
</dbReference>
<organism evidence="5">
    <name type="scientific">freshwater metagenome</name>
    <dbReference type="NCBI Taxonomy" id="449393"/>
    <lineage>
        <taxon>unclassified sequences</taxon>
        <taxon>metagenomes</taxon>
        <taxon>ecological metagenomes</taxon>
    </lineage>
</organism>
<evidence type="ECO:0000256" key="2">
    <source>
        <dbReference type="ARBA" id="ARBA00023033"/>
    </source>
</evidence>
<dbReference type="GO" id="GO:0071949">
    <property type="term" value="F:FAD binding"/>
    <property type="evidence" value="ECO:0007669"/>
    <property type="project" value="InterPro"/>
</dbReference>
<keyword evidence="1" id="KW-0560">Oxidoreductase</keyword>
<name>A0A6J6EX18_9ZZZZ</name>
<dbReference type="PANTHER" id="PTHR13789:SF309">
    <property type="entry name" value="PUTATIVE (AFU_ORTHOLOGUE AFUA_6G14510)-RELATED"/>
    <property type="match status" value="1"/>
</dbReference>
<dbReference type="InterPro" id="IPR002938">
    <property type="entry name" value="FAD-bd"/>
</dbReference>
<dbReference type="InterPro" id="IPR050493">
    <property type="entry name" value="FAD-dep_Monooxygenase_BioMet"/>
</dbReference>
<sequence>MTTAQQTTAQQTTAQQTTAQQTTPQHSPAAVLDRVADPQDVAVVGGGMAGMLAALVLARDGHRVTVYERDDTDLPETADEAFDGWDRRGAAHARQSHALLARLRKILRERAPDVLDELLAQGATELSVERILPADITDREPRPGDEDLVLLCCRRLTIEWVLRKAVTAEPGVVWRGGVGVAGLLADADTDRGNVPAVRGLRLEDGTTVEADLVVVGGGRHSPVLDWIAELGGAVQPLEEESEAGIVYLSRFYRLREGQELPLLTKDGAGGDLGYVAFAGFYGDNRTFSITFGIPTGDRELMALRDEAAWEAAIRTLKPLDPWTADDLADPITGVESMARLKNRVRRFVVDDRPVVTGLVVIGDAALATNPWYGKGCSTAGIAAEALSRALREHGRDRVALAHAMDTAVRTELEPHYTLAVRQDADRIKLHAAMHDGGHPDPAAAATRDFVLNGLLPATRVDADVFRAFFRSFNMLDAPDALFTDPKVLTAAMTAHAQKDQRPPAPKLGPEREEFLAVMAAASGS</sequence>
<protein>
    <submittedName>
        <fullName evidence="5">Unannotated protein</fullName>
    </submittedName>
</protein>
<feature type="region of interest" description="Disordered" evidence="3">
    <location>
        <begin position="1"/>
        <end position="28"/>
    </location>
</feature>
<evidence type="ECO:0000313" key="5">
    <source>
        <dbReference type="EMBL" id="CAB4581101.1"/>
    </source>
</evidence>
<dbReference type="SUPFAM" id="SSF51905">
    <property type="entry name" value="FAD/NAD(P)-binding domain"/>
    <property type="match status" value="1"/>
</dbReference>
<evidence type="ECO:0000259" key="4">
    <source>
        <dbReference type="Pfam" id="PF01494"/>
    </source>
</evidence>
<gene>
    <name evidence="5" type="ORF">UFOPK1493_03087</name>
</gene>
<dbReference type="Pfam" id="PF01494">
    <property type="entry name" value="FAD_binding_3"/>
    <property type="match status" value="1"/>
</dbReference>
<accession>A0A6J6EX18</accession>
<feature type="compositionally biased region" description="Low complexity" evidence="3">
    <location>
        <begin position="1"/>
        <end position="23"/>
    </location>
</feature>
<evidence type="ECO:0000256" key="1">
    <source>
        <dbReference type="ARBA" id="ARBA00023002"/>
    </source>
</evidence>
<reference evidence="5" key="1">
    <citation type="submission" date="2020-05" db="EMBL/GenBank/DDBJ databases">
        <authorList>
            <person name="Chiriac C."/>
            <person name="Salcher M."/>
            <person name="Ghai R."/>
            <person name="Kavagutti S V."/>
        </authorList>
    </citation>
    <scope>NUCLEOTIDE SEQUENCE</scope>
</reference>
<dbReference type="Gene3D" id="3.50.50.60">
    <property type="entry name" value="FAD/NAD(P)-binding domain"/>
    <property type="match status" value="2"/>
</dbReference>
<dbReference type="InterPro" id="IPR036188">
    <property type="entry name" value="FAD/NAD-bd_sf"/>
</dbReference>